<keyword evidence="2" id="KW-1185">Reference proteome</keyword>
<accession>A0A2V3ZQZ0</accession>
<comment type="caution">
    <text evidence="1">The sequence shown here is derived from an EMBL/GenBank/DDBJ whole genome shotgun (WGS) entry which is preliminary data.</text>
</comment>
<dbReference type="EMBL" id="QFLI01000013">
    <property type="protein sequence ID" value="PXX96009.1"/>
    <property type="molecule type" value="Genomic_DNA"/>
</dbReference>
<protein>
    <submittedName>
        <fullName evidence="1">Uncharacterized protein</fullName>
    </submittedName>
</protein>
<name>A0A2V3ZQZ0_9BACT</name>
<reference evidence="1 2" key="1">
    <citation type="submission" date="2018-05" db="EMBL/GenBank/DDBJ databases">
        <title>Marinifilum breve JC075T sp. nov., a marine bacterium isolated from Yongle Blue Hole in the South China Sea.</title>
        <authorList>
            <person name="Fu T."/>
        </authorList>
    </citation>
    <scope>NUCLEOTIDE SEQUENCE [LARGE SCALE GENOMIC DNA]</scope>
    <source>
        <strain evidence="1 2">JC075</strain>
    </source>
</reference>
<dbReference type="AlphaFoldDB" id="A0A2V3ZQZ0"/>
<evidence type="ECO:0000313" key="1">
    <source>
        <dbReference type="EMBL" id="PXX96009.1"/>
    </source>
</evidence>
<gene>
    <name evidence="1" type="ORF">DF185_20845</name>
</gene>
<proteinExistence type="predicted"/>
<evidence type="ECO:0000313" key="2">
    <source>
        <dbReference type="Proteomes" id="UP000248079"/>
    </source>
</evidence>
<sequence>MIKANDLHSFQLSEISKKYAQKEIDASSLVYLMRRKLNSLYHQDLRLIKPVLNRYPDFWKSLEKSEKNAKAFTGWLNHMRTFYSLIVNDSKYNKVLINSSINISELKHAYILIPELQEAYQKLQKCSLEKDIAIKRLKVSSHDLEASSSNHDFTNHYSFK</sequence>
<organism evidence="1 2">
    <name type="scientific">Marinifilum breve</name>
    <dbReference type="NCBI Taxonomy" id="2184082"/>
    <lineage>
        <taxon>Bacteria</taxon>
        <taxon>Pseudomonadati</taxon>
        <taxon>Bacteroidota</taxon>
        <taxon>Bacteroidia</taxon>
        <taxon>Marinilabiliales</taxon>
        <taxon>Marinifilaceae</taxon>
    </lineage>
</organism>
<dbReference type="Proteomes" id="UP000248079">
    <property type="component" value="Unassembled WGS sequence"/>
</dbReference>